<sequence length="173" mass="17815">MSEATEQARVWALVDPGWTATDEVPEPPIEALVGAWPLAPDGGRGLFQPNPGYRPSTPDSPLDPVDAVIGAIARDEADAEQLPALLREVTFGVAVDDQGVVIVRPAPDGVPSALVTTSHGHRDRVAAAGWLTVSLAELADALPDQGVDVLLNPGAPNSLRLLADAVRATAAGG</sequence>
<protein>
    <recommendedName>
        <fullName evidence="3">Type VII secretion system-associated protein</fullName>
    </recommendedName>
</protein>
<evidence type="ECO:0008006" key="3">
    <source>
        <dbReference type="Google" id="ProtNLM"/>
    </source>
</evidence>
<organism evidence="1 2">
    <name type="scientific">Amycolatopsis minnesotensis</name>
    <dbReference type="NCBI Taxonomy" id="337894"/>
    <lineage>
        <taxon>Bacteria</taxon>
        <taxon>Bacillati</taxon>
        <taxon>Actinomycetota</taxon>
        <taxon>Actinomycetes</taxon>
        <taxon>Pseudonocardiales</taxon>
        <taxon>Pseudonocardiaceae</taxon>
        <taxon>Amycolatopsis</taxon>
    </lineage>
</organism>
<proteinExistence type="predicted"/>
<evidence type="ECO:0000313" key="1">
    <source>
        <dbReference type="EMBL" id="GAA1991462.1"/>
    </source>
</evidence>
<dbReference type="NCBIfam" id="NF033532">
    <property type="entry name" value="lone7para_assoc"/>
    <property type="match status" value="1"/>
</dbReference>
<name>A0ABN2SS56_9PSEU</name>
<dbReference type="EMBL" id="BAAANN010000059">
    <property type="protein sequence ID" value="GAA1991462.1"/>
    <property type="molecule type" value="Genomic_DNA"/>
</dbReference>
<reference evidence="1 2" key="1">
    <citation type="journal article" date="2019" name="Int. J. Syst. Evol. Microbiol.">
        <title>The Global Catalogue of Microorganisms (GCM) 10K type strain sequencing project: providing services to taxonomists for standard genome sequencing and annotation.</title>
        <authorList>
            <consortium name="The Broad Institute Genomics Platform"/>
            <consortium name="The Broad Institute Genome Sequencing Center for Infectious Disease"/>
            <person name="Wu L."/>
            <person name="Ma J."/>
        </authorList>
    </citation>
    <scope>NUCLEOTIDE SEQUENCE [LARGE SCALE GENOMIC DNA]</scope>
    <source>
        <strain evidence="1 2">JCM 14545</strain>
    </source>
</reference>
<gene>
    <name evidence="1" type="ORF">GCM10009754_82570</name>
</gene>
<accession>A0ABN2SS56</accession>
<dbReference type="InterPro" id="IPR047659">
    <property type="entry name" value="T7SS_assoc"/>
</dbReference>
<dbReference type="Proteomes" id="UP001501116">
    <property type="component" value="Unassembled WGS sequence"/>
</dbReference>
<evidence type="ECO:0000313" key="2">
    <source>
        <dbReference type="Proteomes" id="UP001501116"/>
    </source>
</evidence>
<comment type="caution">
    <text evidence="1">The sequence shown here is derived from an EMBL/GenBank/DDBJ whole genome shotgun (WGS) entry which is preliminary data.</text>
</comment>
<dbReference type="RefSeq" id="WP_344431315.1">
    <property type="nucleotide sequence ID" value="NZ_BAAANN010000059.1"/>
</dbReference>
<keyword evidence="2" id="KW-1185">Reference proteome</keyword>